<evidence type="ECO:0000256" key="4">
    <source>
        <dbReference type="ARBA" id="ARBA00022603"/>
    </source>
</evidence>
<evidence type="ECO:0000256" key="7">
    <source>
        <dbReference type="ARBA" id="ARBA00022723"/>
    </source>
</evidence>
<dbReference type="EMBL" id="CAXLJM020000164">
    <property type="protein sequence ID" value="CAL8146415.1"/>
    <property type="molecule type" value="Genomic_DNA"/>
</dbReference>
<dbReference type="InterPro" id="IPR013087">
    <property type="entry name" value="Znf_C2H2_type"/>
</dbReference>
<dbReference type="Gene3D" id="2.170.270.10">
    <property type="entry name" value="SET domain"/>
    <property type="match status" value="1"/>
</dbReference>
<evidence type="ECO:0008006" key="20">
    <source>
        <dbReference type="Google" id="ProtNLM"/>
    </source>
</evidence>
<evidence type="ECO:0000256" key="13">
    <source>
        <dbReference type="ARBA" id="ARBA00023163"/>
    </source>
</evidence>
<keyword evidence="9 15" id="KW-0863">Zinc-finger</keyword>
<keyword evidence="10" id="KW-0862">Zinc</keyword>
<dbReference type="SMART" id="SM00355">
    <property type="entry name" value="ZnF_C2H2"/>
    <property type="match status" value="3"/>
</dbReference>
<comment type="caution">
    <text evidence="18">The sequence shown here is derived from an EMBL/GenBank/DDBJ whole genome shotgun (WGS) entry which is preliminary data.</text>
</comment>
<protein>
    <recommendedName>
        <fullName evidence="20">Histone-lysine N-methyltransferase PRDM9</fullName>
    </recommendedName>
</protein>
<dbReference type="PROSITE" id="PS00028">
    <property type="entry name" value="ZINC_FINGER_C2H2_1"/>
    <property type="match status" value="2"/>
</dbReference>
<keyword evidence="11" id="KW-0805">Transcription regulation</keyword>
<keyword evidence="6" id="KW-0949">S-adenosyl-L-methionine</keyword>
<keyword evidence="3" id="KW-0158">Chromosome</keyword>
<evidence type="ECO:0000256" key="12">
    <source>
        <dbReference type="ARBA" id="ARBA00023125"/>
    </source>
</evidence>
<keyword evidence="19" id="KW-1185">Reference proteome</keyword>
<dbReference type="SUPFAM" id="SSF82199">
    <property type="entry name" value="SET domain"/>
    <property type="match status" value="1"/>
</dbReference>
<evidence type="ECO:0000256" key="5">
    <source>
        <dbReference type="ARBA" id="ARBA00022679"/>
    </source>
</evidence>
<keyword evidence="14" id="KW-0539">Nucleus</keyword>
<proteinExistence type="predicted"/>
<evidence type="ECO:0000256" key="2">
    <source>
        <dbReference type="ARBA" id="ARBA00004286"/>
    </source>
</evidence>
<feature type="domain" description="SET" evidence="17">
    <location>
        <begin position="98"/>
        <end position="203"/>
    </location>
</feature>
<evidence type="ECO:0000256" key="10">
    <source>
        <dbReference type="ARBA" id="ARBA00022833"/>
    </source>
</evidence>
<evidence type="ECO:0000259" key="16">
    <source>
        <dbReference type="PROSITE" id="PS50157"/>
    </source>
</evidence>
<evidence type="ECO:0000313" key="18">
    <source>
        <dbReference type="EMBL" id="CAL8146415.1"/>
    </source>
</evidence>
<organism evidence="18 19">
    <name type="scientific">Orchesella dallaii</name>
    <dbReference type="NCBI Taxonomy" id="48710"/>
    <lineage>
        <taxon>Eukaryota</taxon>
        <taxon>Metazoa</taxon>
        <taxon>Ecdysozoa</taxon>
        <taxon>Arthropoda</taxon>
        <taxon>Hexapoda</taxon>
        <taxon>Collembola</taxon>
        <taxon>Entomobryomorpha</taxon>
        <taxon>Entomobryoidea</taxon>
        <taxon>Orchesellidae</taxon>
        <taxon>Orchesellinae</taxon>
        <taxon>Orchesella</taxon>
    </lineage>
</organism>
<evidence type="ECO:0000256" key="9">
    <source>
        <dbReference type="ARBA" id="ARBA00022771"/>
    </source>
</evidence>
<keyword evidence="12" id="KW-0238">DNA-binding</keyword>
<keyword evidence="8" id="KW-0677">Repeat</keyword>
<evidence type="ECO:0000259" key="17">
    <source>
        <dbReference type="PROSITE" id="PS50280"/>
    </source>
</evidence>
<comment type="subcellular location">
    <subcellularLocation>
        <location evidence="2">Chromosome</location>
    </subcellularLocation>
    <subcellularLocation>
        <location evidence="1">Nucleus</location>
    </subcellularLocation>
</comment>
<gene>
    <name evidence="18" type="ORF">ODALV1_LOCUS30809</name>
</gene>
<feature type="domain" description="C2H2-type" evidence="16">
    <location>
        <begin position="363"/>
        <end position="391"/>
    </location>
</feature>
<dbReference type="InterPro" id="IPR001214">
    <property type="entry name" value="SET_dom"/>
</dbReference>
<evidence type="ECO:0000256" key="3">
    <source>
        <dbReference type="ARBA" id="ARBA00022454"/>
    </source>
</evidence>
<dbReference type="InterPro" id="IPR046341">
    <property type="entry name" value="SET_dom_sf"/>
</dbReference>
<name>A0ABP1S9C2_9HEXA</name>
<evidence type="ECO:0000313" key="19">
    <source>
        <dbReference type="Proteomes" id="UP001642540"/>
    </source>
</evidence>
<keyword evidence="13" id="KW-0804">Transcription</keyword>
<dbReference type="PANTHER" id="PTHR22884">
    <property type="entry name" value="SET DOMAIN PROTEINS"/>
    <property type="match status" value="1"/>
</dbReference>
<dbReference type="Gene3D" id="3.30.160.60">
    <property type="entry name" value="Classic Zinc Finger"/>
    <property type="match status" value="1"/>
</dbReference>
<dbReference type="SMART" id="SM00317">
    <property type="entry name" value="SET"/>
    <property type="match status" value="1"/>
</dbReference>
<keyword evidence="4" id="KW-0489">Methyltransferase</keyword>
<keyword evidence="5" id="KW-0808">Transferase</keyword>
<dbReference type="Proteomes" id="UP001642540">
    <property type="component" value="Unassembled WGS sequence"/>
</dbReference>
<evidence type="ECO:0000256" key="1">
    <source>
        <dbReference type="ARBA" id="ARBA00004123"/>
    </source>
</evidence>
<accession>A0ABP1S9C2</accession>
<evidence type="ECO:0000256" key="15">
    <source>
        <dbReference type="PROSITE-ProRule" id="PRU00042"/>
    </source>
</evidence>
<keyword evidence="7" id="KW-0479">Metal-binding</keyword>
<dbReference type="Pfam" id="PF00856">
    <property type="entry name" value="SET"/>
    <property type="match status" value="1"/>
</dbReference>
<evidence type="ECO:0000256" key="8">
    <source>
        <dbReference type="ARBA" id="ARBA00022737"/>
    </source>
</evidence>
<dbReference type="InterPro" id="IPR041697">
    <property type="entry name" value="Znf-C2H2_11"/>
</dbReference>
<dbReference type="PROSITE" id="PS50280">
    <property type="entry name" value="SET"/>
    <property type="match status" value="1"/>
</dbReference>
<sequence>MTAAHNAWGALRRCRYATVRKLNDHVLQGRETFLYLREQEDSKQIKRKVDREQYWRRQKAAQNLNCHEINAVKNVSCLQCEMGENCDTSWYKYDASLPHMEIFETETMGKGVRATARIKKGEFVGKYIGKLSLTKPPRDHLYVVELGQLYVDAEEVGSVSRYFNSSCDPNLQLERWSVGKWPLLLFFAIKHIDIGEELTYNYLGKYNVGNLLVQMSQYFPRIDILFYSFRFVFVHVVKKSLTVWSPPHSSPSPLPPPALLVAKPPQLTGNPPPTLTTPPLTVEKSPQIVANPPSNNAKPPLKAAQLPTTLAKLPKSSAKPLGGDCNAPKKLACKIEGCNRGYSQQKWLTYHVKHDHNPHAQVWKCSQCKRVYTSKGTLTKHLKVVHKVQSEKGVPIKNHFCIHCNLKYTRRKDVYAHIRLKHGNIKKEEIQCCCGKRPGNKTHRNSR</sequence>
<reference evidence="18 19" key="1">
    <citation type="submission" date="2024-08" db="EMBL/GenBank/DDBJ databases">
        <authorList>
            <person name="Cucini C."/>
            <person name="Frati F."/>
        </authorList>
    </citation>
    <scope>NUCLEOTIDE SEQUENCE [LARGE SCALE GENOMIC DNA]</scope>
</reference>
<dbReference type="Pfam" id="PF16622">
    <property type="entry name" value="zf-C2H2_11"/>
    <property type="match status" value="1"/>
</dbReference>
<evidence type="ECO:0000256" key="14">
    <source>
        <dbReference type="ARBA" id="ARBA00023242"/>
    </source>
</evidence>
<dbReference type="PROSITE" id="PS50157">
    <property type="entry name" value="ZINC_FINGER_C2H2_2"/>
    <property type="match status" value="1"/>
</dbReference>
<evidence type="ECO:0000256" key="6">
    <source>
        <dbReference type="ARBA" id="ARBA00022691"/>
    </source>
</evidence>
<evidence type="ECO:0000256" key="11">
    <source>
        <dbReference type="ARBA" id="ARBA00023015"/>
    </source>
</evidence>
<dbReference type="InterPro" id="IPR050777">
    <property type="entry name" value="SET2_Histone-Lys_MeTrsfase"/>
</dbReference>